<dbReference type="AlphaFoldDB" id="A0ABD1DQP3"/>
<dbReference type="EMBL" id="JBEHCU010004047">
    <property type="protein sequence ID" value="KAL1401818.1"/>
    <property type="molecule type" value="Genomic_DNA"/>
</dbReference>
<dbReference type="Proteomes" id="UP001562425">
    <property type="component" value="Unassembled WGS sequence"/>
</dbReference>
<proteinExistence type="predicted"/>
<comment type="caution">
    <text evidence="1">The sequence shown here is derived from an EMBL/GenBank/DDBJ whole genome shotgun (WGS) entry which is preliminary data.</text>
</comment>
<sequence>MHLGRGARAAGTSGTGAAGGQLIRFECQLGSEALKIGGITSATGELQFEENEYDGRSMAIRRTCRRASAVTAAFVSRVRS</sequence>
<organism evidence="1 2">
    <name type="scientific">Culex pipiens pipiens</name>
    <name type="common">Northern house mosquito</name>
    <dbReference type="NCBI Taxonomy" id="38569"/>
    <lineage>
        <taxon>Eukaryota</taxon>
        <taxon>Metazoa</taxon>
        <taxon>Ecdysozoa</taxon>
        <taxon>Arthropoda</taxon>
        <taxon>Hexapoda</taxon>
        <taxon>Insecta</taxon>
        <taxon>Pterygota</taxon>
        <taxon>Neoptera</taxon>
        <taxon>Endopterygota</taxon>
        <taxon>Diptera</taxon>
        <taxon>Nematocera</taxon>
        <taxon>Culicoidea</taxon>
        <taxon>Culicidae</taxon>
        <taxon>Culicinae</taxon>
        <taxon>Culicini</taxon>
        <taxon>Culex</taxon>
        <taxon>Culex</taxon>
    </lineage>
</organism>
<accession>A0ABD1DQP3</accession>
<evidence type="ECO:0000313" key="2">
    <source>
        <dbReference type="Proteomes" id="UP001562425"/>
    </source>
</evidence>
<protein>
    <submittedName>
        <fullName evidence="1">Uncharacterized protein</fullName>
    </submittedName>
</protein>
<reference evidence="1 2" key="1">
    <citation type="submission" date="2024-05" db="EMBL/GenBank/DDBJ databases">
        <title>Culex pipiens pipiens assembly and annotation.</title>
        <authorList>
            <person name="Alout H."/>
            <person name="Durand T."/>
        </authorList>
    </citation>
    <scope>NUCLEOTIDE SEQUENCE [LARGE SCALE GENOMIC DNA]</scope>
    <source>
        <strain evidence="1">HA-2024</strain>
        <tissue evidence="1">Whole body</tissue>
    </source>
</reference>
<name>A0ABD1DQP3_CULPP</name>
<gene>
    <name evidence="1" type="ORF">pipiens_019959</name>
</gene>
<keyword evidence="2" id="KW-1185">Reference proteome</keyword>
<evidence type="ECO:0000313" key="1">
    <source>
        <dbReference type="EMBL" id="KAL1401818.1"/>
    </source>
</evidence>